<dbReference type="InterPro" id="IPR036590">
    <property type="entry name" value="SRAP-like"/>
</dbReference>
<proteinExistence type="predicted"/>
<dbReference type="Gene3D" id="3.90.1680.10">
    <property type="entry name" value="SOS response associated peptidase-like"/>
    <property type="match status" value="1"/>
</dbReference>
<dbReference type="SUPFAM" id="SSF143081">
    <property type="entry name" value="BB1717-like"/>
    <property type="match status" value="1"/>
</dbReference>
<dbReference type="EMBL" id="JBGUBD010000014">
    <property type="protein sequence ID" value="MFA9479991.1"/>
    <property type="molecule type" value="Genomic_DNA"/>
</dbReference>
<evidence type="ECO:0000313" key="1">
    <source>
        <dbReference type="EMBL" id="MFA9479991.1"/>
    </source>
</evidence>
<protein>
    <submittedName>
        <fullName evidence="1">SOS response-associated peptidase family protein</fullName>
    </submittedName>
</protein>
<keyword evidence="2" id="KW-1185">Reference proteome</keyword>
<dbReference type="Proteomes" id="UP001575105">
    <property type="component" value="Unassembled WGS sequence"/>
</dbReference>
<accession>A0ABV4U8X2</accession>
<name>A0ABV4U8X2_9BACT</name>
<organism evidence="1 2">
    <name type="scientific">Natronomicrosphaera hydrolytica</name>
    <dbReference type="NCBI Taxonomy" id="3242702"/>
    <lineage>
        <taxon>Bacteria</taxon>
        <taxon>Pseudomonadati</taxon>
        <taxon>Planctomycetota</taxon>
        <taxon>Phycisphaerae</taxon>
        <taxon>Phycisphaerales</taxon>
        <taxon>Phycisphaeraceae</taxon>
        <taxon>Natronomicrosphaera</taxon>
    </lineage>
</organism>
<dbReference type="Pfam" id="PF02586">
    <property type="entry name" value="SRAP"/>
    <property type="match status" value="1"/>
</dbReference>
<dbReference type="InterPro" id="IPR003738">
    <property type="entry name" value="SRAP"/>
</dbReference>
<reference evidence="1 2" key="1">
    <citation type="submission" date="2024-08" db="EMBL/GenBank/DDBJ databases">
        <title>Whole-genome sequencing of halo(alkali)philic microorganisms from hypersaline lakes.</title>
        <authorList>
            <person name="Sorokin D.Y."/>
            <person name="Merkel A.Y."/>
            <person name="Messina E."/>
            <person name="Yakimov M."/>
        </authorList>
    </citation>
    <scope>NUCLEOTIDE SEQUENCE [LARGE SCALE GENOMIC DNA]</scope>
    <source>
        <strain evidence="1 2">AB-hyl4</strain>
    </source>
</reference>
<evidence type="ECO:0000313" key="2">
    <source>
        <dbReference type="Proteomes" id="UP001575105"/>
    </source>
</evidence>
<dbReference type="RefSeq" id="WP_425346917.1">
    <property type="nucleotide sequence ID" value="NZ_JBGUBD010000014.1"/>
</dbReference>
<gene>
    <name evidence="1" type="ORF">ACERK3_17060</name>
</gene>
<comment type="caution">
    <text evidence="1">The sequence shown here is derived from an EMBL/GenBank/DDBJ whole genome shotgun (WGS) entry which is preliminary data.</text>
</comment>
<sequence length="44" mass="4882">MVMCGRYTLHTSPQRIAELFEAQLTVGLADVVPRYNIAPTLTCT</sequence>